<dbReference type="EMBL" id="UYSU01006619">
    <property type="protein sequence ID" value="VDL88148.1"/>
    <property type="molecule type" value="Genomic_DNA"/>
</dbReference>
<reference evidence="1 2" key="2">
    <citation type="submission" date="2018-11" db="EMBL/GenBank/DDBJ databases">
        <authorList>
            <consortium name="Pathogen Informatics"/>
        </authorList>
    </citation>
    <scope>NUCLEOTIDE SEQUENCE [LARGE SCALE GENOMIC DNA]</scope>
    <source>
        <strain evidence="1 2">NST_G2</strain>
    </source>
</reference>
<dbReference type="OrthoDB" id="6264139at2759"/>
<sequence>MDGNSVEVIENCEKAEHLGRFFASVFTRDPELQLEHVNGAIINAGSVLECILFPEPLAERELHNLKEAK</sequence>
<evidence type="ECO:0000313" key="1">
    <source>
        <dbReference type="EMBL" id="VDL88148.1"/>
    </source>
</evidence>
<reference evidence="3" key="1">
    <citation type="submission" date="2016-06" db="UniProtKB">
        <authorList>
            <consortium name="WormBaseParasite"/>
        </authorList>
    </citation>
    <scope>IDENTIFICATION</scope>
</reference>
<dbReference type="WBParaSite" id="SSLN_0000183001-mRNA-1">
    <property type="protein sequence ID" value="SSLN_0000183001-mRNA-1"/>
    <property type="gene ID" value="SSLN_0000183001"/>
</dbReference>
<accession>A0A183SC15</accession>
<proteinExistence type="predicted"/>
<name>A0A183SC15_SCHSO</name>
<protein>
    <submittedName>
        <fullName evidence="3">NTF2 domain-containing protein</fullName>
    </submittedName>
</protein>
<evidence type="ECO:0000313" key="2">
    <source>
        <dbReference type="Proteomes" id="UP000275846"/>
    </source>
</evidence>
<organism evidence="3">
    <name type="scientific">Schistocephalus solidus</name>
    <name type="common">Tapeworm</name>
    <dbReference type="NCBI Taxonomy" id="70667"/>
    <lineage>
        <taxon>Eukaryota</taxon>
        <taxon>Metazoa</taxon>
        <taxon>Spiralia</taxon>
        <taxon>Lophotrochozoa</taxon>
        <taxon>Platyhelminthes</taxon>
        <taxon>Cestoda</taxon>
        <taxon>Eucestoda</taxon>
        <taxon>Diphyllobothriidea</taxon>
        <taxon>Diphyllobothriidae</taxon>
        <taxon>Schistocephalus</taxon>
    </lineage>
</organism>
<gene>
    <name evidence="1" type="ORF">SSLN_LOCUS1763</name>
</gene>
<dbReference type="AlphaFoldDB" id="A0A183SC15"/>
<dbReference type="Proteomes" id="UP000275846">
    <property type="component" value="Unassembled WGS sequence"/>
</dbReference>
<keyword evidence="2" id="KW-1185">Reference proteome</keyword>
<evidence type="ECO:0000313" key="3">
    <source>
        <dbReference type="WBParaSite" id="SSLN_0000183001-mRNA-1"/>
    </source>
</evidence>